<comment type="function">
    <text evidence="1">Required for the efficient initiation of filament assembly.</text>
</comment>
<dbReference type="InterPro" id="IPR007809">
    <property type="entry name" value="FlgN-like"/>
</dbReference>
<sequence>MHDTTLLQLIEQDIAPMQELLELLQNEAVALHGRDMQLLEQILARKQSLIILLEQHGQRRGQLLTDLGLSADRAGVQAVAAQSPHGDVMLERLDTLAQLMDECQQVNLTNGRIIQVQQQVTNNQVRILMGGDSPSLYNSRGSTSPLTKPRALSQV</sequence>
<keyword evidence="3" id="KW-1005">Bacterial flagellum biogenesis</keyword>
<comment type="similarity">
    <text evidence="2">Belongs to the FlgN family.</text>
</comment>
<dbReference type="AlphaFoldDB" id="A0A2L1WFR2"/>
<evidence type="ECO:0000256" key="4">
    <source>
        <dbReference type="SAM" id="MobiDB-lite"/>
    </source>
</evidence>
<reference evidence="5 6" key="1">
    <citation type="submission" date="2020-11" db="EMBL/GenBank/DDBJ databases">
        <title>Pseudomonas fulva producing VIM-24.</title>
        <authorList>
            <person name="Liu S."/>
        </authorList>
    </citation>
    <scope>NUCLEOTIDE SEQUENCE [LARGE SCALE GENOMIC DNA]</scope>
    <source>
        <strain evidence="5 6">ZDHY414</strain>
    </source>
</reference>
<keyword evidence="5" id="KW-0282">Flagellum</keyword>
<dbReference type="Proteomes" id="UP000594430">
    <property type="component" value="Chromosome"/>
</dbReference>
<proteinExistence type="inferred from homology"/>
<dbReference type="Pfam" id="PF05130">
    <property type="entry name" value="FlgN"/>
    <property type="match status" value="1"/>
</dbReference>
<dbReference type="Gene3D" id="1.20.58.300">
    <property type="entry name" value="FlgN-like"/>
    <property type="match status" value="1"/>
</dbReference>
<feature type="region of interest" description="Disordered" evidence="4">
    <location>
        <begin position="131"/>
        <end position="155"/>
    </location>
</feature>
<keyword evidence="5" id="KW-0966">Cell projection</keyword>
<keyword evidence="5" id="KW-0969">Cilium</keyword>
<protein>
    <submittedName>
        <fullName evidence="5">Flagellar protein FlgN</fullName>
    </submittedName>
</protein>
<dbReference type="GeneID" id="93443079"/>
<evidence type="ECO:0000256" key="2">
    <source>
        <dbReference type="ARBA" id="ARBA00007703"/>
    </source>
</evidence>
<organism evidence="5 6">
    <name type="scientific">Pseudomonas fulva</name>
    <dbReference type="NCBI Taxonomy" id="47880"/>
    <lineage>
        <taxon>Bacteria</taxon>
        <taxon>Pseudomonadati</taxon>
        <taxon>Pseudomonadota</taxon>
        <taxon>Gammaproteobacteria</taxon>
        <taxon>Pseudomonadales</taxon>
        <taxon>Pseudomonadaceae</taxon>
        <taxon>Pseudomonas</taxon>
    </lineage>
</organism>
<evidence type="ECO:0000313" key="5">
    <source>
        <dbReference type="EMBL" id="QPH47823.1"/>
    </source>
</evidence>
<dbReference type="SUPFAM" id="SSF140566">
    <property type="entry name" value="FlgN-like"/>
    <property type="match status" value="1"/>
</dbReference>
<feature type="compositionally biased region" description="Polar residues" evidence="4">
    <location>
        <begin position="135"/>
        <end position="146"/>
    </location>
</feature>
<dbReference type="EMBL" id="CP064946">
    <property type="protein sequence ID" value="QPH47823.1"/>
    <property type="molecule type" value="Genomic_DNA"/>
</dbReference>
<evidence type="ECO:0000256" key="1">
    <source>
        <dbReference type="ARBA" id="ARBA00002397"/>
    </source>
</evidence>
<evidence type="ECO:0000313" key="6">
    <source>
        <dbReference type="Proteomes" id="UP000594430"/>
    </source>
</evidence>
<dbReference type="RefSeq" id="WP_027915932.1">
    <property type="nucleotide sequence ID" value="NZ_BQHM01000004.1"/>
</dbReference>
<gene>
    <name evidence="5" type="ORF">IZU98_15590</name>
</gene>
<dbReference type="GO" id="GO:0044780">
    <property type="term" value="P:bacterial-type flagellum assembly"/>
    <property type="evidence" value="ECO:0007669"/>
    <property type="project" value="InterPro"/>
</dbReference>
<accession>A0A2L1WFR2</accession>
<dbReference type="InterPro" id="IPR036679">
    <property type="entry name" value="FlgN-like_sf"/>
</dbReference>
<name>A0A2L1WFR2_9PSED</name>
<evidence type="ECO:0000256" key="3">
    <source>
        <dbReference type="ARBA" id="ARBA00022795"/>
    </source>
</evidence>